<sequence>MEEITLKTIATQLGISISTVSRALKNHPDIKESTKKAVYDLAEQLDYEPNQLAFQLLNKRSNTIGVVVPKISYALYLQAIPGMAEIAEKNGYQLLICQTDDNHEKEVRQIQTLLSSRTSGIVLSPSANSTSVEHLLKVQRKNVPLVLFNRDCEEIICSKVIIDNQKAAYEAVSILLSRGRKRIAYLGGPNHLQISHNRLNGYRKAHADFGIDVDDELVRIISQEKEDMIKAIHDLFESNIQLDAIVAYSDQIAQWALVLSKQKGMKIPEDLSIIGFYDEPVNELLDPPLSSVSQPAYEMGVKALELIFKELNSTRFAFQKIVLESKLIIRGSI</sequence>
<keyword evidence="3" id="KW-0804">Transcription</keyword>
<dbReference type="InterPro" id="IPR010982">
    <property type="entry name" value="Lambda_DNA-bd_dom_sf"/>
</dbReference>
<feature type="domain" description="HTH lacI-type" evidence="4">
    <location>
        <begin position="4"/>
        <end position="58"/>
    </location>
</feature>
<gene>
    <name evidence="5" type="primary">degA_2</name>
    <name evidence="5" type="ORF">DYBT9275_00447</name>
</gene>
<dbReference type="GO" id="GO:0000976">
    <property type="term" value="F:transcription cis-regulatory region binding"/>
    <property type="evidence" value="ECO:0007669"/>
    <property type="project" value="TreeGrafter"/>
</dbReference>
<keyword evidence="6" id="KW-1185">Reference proteome</keyword>
<dbReference type="SUPFAM" id="SSF47413">
    <property type="entry name" value="lambda repressor-like DNA-binding domains"/>
    <property type="match status" value="1"/>
</dbReference>
<dbReference type="EMBL" id="CAJRAF010000001">
    <property type="protein sequence ID" value="CAG4990078.1"/>
    <property type="molecule type" value="Genomic_DNA"/>
</dbReference>
<dbReference type="InterPro" id="IPR000843">
    <property type="entry name" value="HTH_LacI"/>
</dbReference>
<protein>
    <submittedName>
        <fullName evidence="5">HTH-type transcriptional regulator DegA</fullName>
    </submittedName>
</protein>
<keyword evidence="1" id="KW-0805">Transcription regulation</keyword>
<name>A0A916J8H4_9BACT</name>
<dbReference type="SMART" id="SM00354">
    <property type="entry name" value="HTH_LACI"/>
    <property type="match status" value="1"/>
</dbReference>
<accession>A0A916J8H4</accession>
<dbReference type="SUPFAM" id="SSF53822">
    <property type="entry name" value="Periplasmic binding protein-like I"/>
    <property type="match status" value="1"/>
</dbReference>
<comment type="caution">
    <text evidence="5">The sequence shown here is derived from an EMBL/GenBank/DDBJ whole genome shotgun (WGS) entry which is preliminary data.</text>
</comment>
<dbReference type="CDD" id="cd06267">
    <property type="entry name" value="PBP1_LacI_sugar_binding-like"/>
    <property type="match status" value="1"/>
</dbReference>
<evidence type="ECO:0000256" key="1">
    <source>
        <dbReference type="ARBA" id="ARBA00023015"/>
    </source>
</evidence>
<dbReference type="Pfam" id="PF00532">
    <property type="entry name" value="Peripla_BP_1"/>
    <property type="match status" value="1"/>
</dbReference>
<dbReference type="InterPro" id="IPR028082">
    <property type="entry name" value="Peripla_BP_I"/>
</dbReference>
<dbReference type="Pfam" id="PF00356">
    <property type="entry name" value="LacI"/>
    <property type="match status" value="1"/>
</dbReference>
<dbReference type="Gene3D" id="3.40.50.2300">
    <property type="match status" value="2"/>
</dbReference>
<dbReference type="AlphaFoldDB" id="A0A916J8H4"/>
<dbReference type="GO" id="GO:0003700">
    <property type="term" value="F:DNA-binding transcription factor activity"/>
    <property type="evidence" value="ECO:0007669"/>
    <property type="project" value="TreeGrafter"/>
</dbReference>
<evidence type="ECO:0000259" key="4">
    <source>
        <dbReference type="PROSITE" id="PS50932"/>
    </source>
</evidence>
<dbReference type="CDD" id="cd01392">
    <property type="entry name" value="HTH_LacI"/>
    <property type="match status" value="1"/>
</dbReference>
<dbReference type="PANTHER" id="PTHR30146:SF109">
    <property type="entry name" value="HTH-TYPE TRANSCRIPTIONAL REGULATOR GALS"/>
    <property type="match status" value="1"/>
</dbReference>
<dbReference type="PANTHER" id="PTHR30146">
    <property type="entry name" value="LACI-RELATED TRANSCRIPTIONAL REPRESSOR"/>
    <property type="match status" value="1"/>
</dbReference>
<evidence type="ECO:0000313" key="6">
    <source>
        <dbReference type="Proteomes" id="UP000680038"/>
    </source>
</evidence>
<dbReference type="Gene3D" id="1.10.260.40">
    <property type="entry name" value="lambda repressor-like DNA-binding domains"/>
    <property type="match status" value="1"/>
</dbReference>
<dbReference type="Proteomes" id="UP000680038">
    <property type="component" value="Unassembled WGS sequence"/>
</dbReference>
<dbReference type="InterPro" id="IPR001761">
    <property type="entry name" value="Peripla_BP/Lac1_sug-bd_dom"/>
</dbReference>
<dbReference type="RefSeq" id="WP_215237212.1">
    <property type="nucleotide sequence ID" value="NZ_CAJRAF010000001.1"/>
</dbReference>
<keyword evidence="2" id="KW-0238">DNA-binding</keyword>
<reference evidence="5" key="1">
    <citation type="submission" date="2021-04" db="EMBL/GenBank/DDBJ databases">
        <authorList>
            <person name="Rodrigo-Torres L."/>
            <person name="Arahal R. D."/>
            <person name="Lucena T."/>
        </authorList>
    </citation>
    <scope>NUCLEOTIDE SEQUENCE</scope>
    <source>
        <strain evidence="5">CECT 9275</strain>
    </source>
</reference>
<evidence type="ECO:0000256" key="3">
    <source>
        <dbReference type="ARBA" id="ARBA00023163"/>
    </source>
</evidence>
<evidence type="ECO:0000256" key="2">
    <source>
        <dbReference type="ARBA" id="ARBA00023125"/>
    </source>
</evidence>
<proteinExistence type="predicted"/>
<dbReference type="PROSITE" id="PS50932">
    <property type="entry name" value="HTH_LACI_2"/>
    <property type="match status" value="1"/>
</dbReference>
<organism evidence="5 6">
    <name type="scientific">Dyadobacter helix</name>
    <dbReference type="NCBI Taxonomy" id="2822344"/>
    <lineage>
        <taxon>Bacteria</taxon>
        <taxon>Pseudomonadati</taxon>
        <taxon>Bacteroidota</taxon>
        <taxon>Cytophagia</taxon>
        <taxon>Cytophagales</taxon>
        <taxon>Spirosomataceae</taxon>
        <taxon>Dyadobacter</taxon>
    </lineage>
</organism>
<evidence type="ECO:0000313" key="5">
    <source>
        <dbReference type="EMBL" id="CAG4990078.1"/>
    </source>
</evidence>